<dbReference type="Pfam" id="PF00668">
    <property type="entry name" value="Condensation"/>
    <property type="match status" value="1"/>
</dbReference>
<comment type="caution">
    <text evidence="6">The sequence shown here is derived from an EMBL/GenBank/DDBJ whole genome shotgun (WGS) entry which is preliminary data.</text>
</comment>
<comment type="cofactor">
    <cofactor evidence="1">
        <name>pantetheine 4'-phosphate</name>
        <dbReference type="ChEBI" id="CHEBI:47942"/>
    </cofactor>
</comment>
<dbReference type="PROSITE" id="PS50075">
    <property type="entry name" value="CARRIER"/>
    <property type="match status" value="1"/>
</dbReference>
<evidence type="ECO:0000256" key="3">
    <source>
        <dbReference type="ARBA" id="ARBA00022553"/>
    </source>
</evidence>
<name>A0ABT4BC45_9ACTN</name>
<dbReference type="SMART" id="SM00823">
    <property type="entry name" value="PKS_PP"/>
    <property type="match status" value="1"/>
</dbReference>
<keyword evidence="2" id="KW-0596">Phosphopantetheine</keyword>
<dbReference type="InterPro" id="IPR036736">
    <property type="entry name" value="ACP-like_sf"/>
</dbReference>
<dbReference type="SUPFAM" id="SSF51735">
    <property type="entry name" value="NAD(P)-binding Rossmann-fold domains"/>
    <property type="match status" value="1"/>
</dbReference>
<dbReference type="Gene3D" id="3.30.300.30">
    <property type="match status" value="1"/>
</dbReference>
<evidence type="ECO:0000256" key="4">
    <source>
        <dbReference type="ARBA" id="ARBA00022598"/>
    </source>
</evidence>
<organism evidence="6 7">
    <name type="scientific">Paractinoplanes pyxinae</name>
    <dbReference type="NCBI Taxonomy" id="2997416"/>
    <lineage>
        <taxon>Bacteria</taxon>
        <taxon>Bacillati</taxon>
        <taxon>Actinomycetota</taxon>
        <taxon>Actinomycetes</taxon>
        <taxon>Micromonosporales</taxon>
        <taxon>Micromonosporaceae</taxon>
        <taxon>Paractinoplanes</taxon>
    </lineage>
</organism>
<dbReference type="Pfam" id="PF00501">
    <property type="entry name" value="AMP-binding"/>
    <property type="match status" value="1"/>
</dbReference>
<dbReference type="InterPro" id="IPR036291">
    <property type="entry name" value="NAD(P)-bd_dom_sf"/>
</dbReference>
<dbReference type="CDD" id="cd05235">
    <property type="entry name" value="SDR_e1"/>
    <property type="match status" value="1"/>
</dbReference>
<dbReference type="InterPro" id="IPR023213">
    <property type="entry name" value="CAT-like_dom_sf"/>
</dbReference>
<dbReference type="InterPro" id="IPR020845">
    <property type="entry name" value="AMP-binding_CS"/>
</dbReference>
<dbReference type="PIRSF" id="PIRSF001617">
    <property type="entry name" value="Alpha-AR"/>
    <property type="match status" value="1"/>
</dbReference>
<keyword evidence="7" id="KW-1185">Reference proteome</keyword>
<dbReference type="InterPro" id="IPR020806">
    <property type="entry name" value="PKS_PP-bd"/>
</dbReference>
<sequence>MTAEPRPARTYPMSAEQESIWLNDQANAGRSRYIESWAYRLRGARLDRAAVQWALSEIVARHESLRSQLSLVEGEPRQTVLPPEPIELLVVETTESELPGALLSAAAWPLQLDRTPLLHATLLELGDDDAVLTVAVHHAVVDGWCFSLLDTEFSALYRQAVTGVHADLPALPQQFGPYAKQQRDAGEGSPRSLQYWGEAMRGAPVESSFPPDRPRPVLLGADGDRIEFDLDAGVRTGIYTAARSTRSTPFVVLAAAVAALIHRLADQQDIVIGTPVSRRDDESLDPLIACLSDVKPLRTRVNEDMTFRALVTAMRERVWGAVDHRDMPFSRMVRDRRVPRSASRFPLFQVVIGLDDAPAPMLDLPSLTAERLYPHSGTTKYDIFLNFVPTRDGFRGFLEYSTDLFERVTAQRLADRFQTLLTDAVLDLDREVGNLAIISPSERRLLLGSWSQPAVAAARPSLAHEAFTTWSSLTPQSPAVIHGSAELTYEQLASKSDALAARLVAVGVSGTPVGVLVQRGLNLAVAVLAVLKSGSACLPLDPAYPADRIRSMAADSRAEVVVTDPDLVGLLPTGLAVLGPEASDDRGVRAPLPQVKPADLAYLIYTSGSTGRPKGVAMSHRGLANLLSWQSVSSIAGPTVRTLQFAALGFDVAFQEFFSTWATGGTLVMVDDDVRRDPERLLDLLSAQRVERLFIPFVALQQIAEYACAADRRAGSLREVITAGEQLHATPAVRKFFAHHAPEASLENQYGPSETHVVTRERLGADPDRWPRLPPIGRPVPGARVHVLDRRNRICPAGVTGQIHIGGQALADGYLGQPELTAERFIEDPYNPGELLYRTGDVGKYLPDGRIQWIGRTDDQVKIRGHRVEPGEVTAAVRAVKGVSQAVTLTEKIDGIGTRLVVYYTCPGEDQIRPAALRKLLSRRLPDYLIPALCLLVPTFPFTPSGKLDTAALAGHRGQAEAVTVPPAEQLTPTERVIAGHWQHMLGVASVGNQDDFFALGGNSLLATRLVLRLREELQREIPLSALNADPTVAGLAATIDSSRSSVGRQTGLPNDLPAETTLPRDVTAADSVVHVAVSPESVLLTGATGFLGAFMLRALLNQTPATVFCLVRGPSADQAATRLRETLTRYGLWNDAADKRVEVVVGDLASPRLGLHADIFDHLARTVDAVYHVGAAVHLVASYETLKPATVSGTSEILRLAARHRSVPVHHISTIGVYAGPADGPIGPDRPIGPLQLLEHGYTRSKWVAEKLVDSARHRSLPVNVYRPSRIVGHTDTGACQTGDYMWLLIKGCIQVQAAPAVSQLSFDLVPVDYVSNAIVALSQMARAAGRTFHLAAGTLLRLETVLDWVRSWGYTAPTVPVPQWLAMIEADGDNAAYPLLTVFAAELSDEGSEGRHLIDISATEELLSSQVPLVAVDEATFGTYLQYFVDTGWLPPPLGQ</sequence>
<keyword evidence="4" id="KW-0436">Ligase</keyword>
<keyword evidence="3" id="KW-0597">Phosphoprotein</keyword>
<dbReference type="SUPFAM" id="SSF56801">
    <property type="entry name" value="Acetyl-CoA synthetase-like"/>
    <property type="match status" value="1"/>
</dbReference>
<dbReference type="NCBIfam" id="TIGR01733">
    <property type="entry name" value="AA-adenyl-dom"/>
    <property type="match status" value="1"/>
</dbReference>
<evidence type="ECO:0000313" key="7">
    <source>
        <dbReference type="Proteomes" id="UP001151002"/>
    </source>
</evidence>
<dbReference type="InterPro" id="IPR010071">
    <property type="entry name" value="AA_adenyl_dom"/>
</dbReference>
<evidence type="ECO:0000256" key="1">
    <source>
        <dbReference type="ARBA" id="ARBA00001957"/>
    </source>
</evidence>
<dbReference type="SUPFAM" id="SSF52777">
    <property type="entry name" value="CoA-dependent acyltransferases"/>
    <property type="match status" value="2"/>
</dbReference>
<feature type="domain" description="Carrier" evidence="5">
    <location>
        <begin position="969"/>
        <end position="1044"/>
    </location>
</feature>
<dbReference type="RefSeq" id="WP_267568648.1">
    <property type="nucleotide sequence ID" value="NZ_JAPNTZ010000018.1"/>
</dbReference>
<dbReference type="Pfam" id="PF00550">
    <property type="entry name" value="PP-binding"/>
    <property type="match status" value="1"/>
</dbReference>
<dbReference type="PROSITE" id="PS00455">
    <property type="entry name" value="AMP_BINDING"/>
    <property type="match status" value="1"/>
</dbReference>
<dbReference type="Gene3D" id="3.40.50.980">
    <property type="match status" value="2"/>
</dbReference>
<dbReference type="PANTHER" id="PTHR45527:SF1">
    <property type="entry name" value="FATTY ACID SYNTHASE"/>
    <property type="match status" value="1"/>
</dbReference>
<dbReference type="InterPro" id="IPR045851">
    <property type="entry name" value="AMP-bd_C_sf"/>
</dbReference>
<evidence type="ECO:0000256" key="2">
    <source>
        <dbReference type="ARBA" id="ARBA00022450"/>
    </source>
</evidence>
<dbReference type="InterPro" id="IPR010080">
    <property type="entry name" value="Thioester_reductase-like_dom"/>
</dbReference>
<dbReference type="InterPro" id="IPR000873">
    <property type="entry name" value="AMP-dep_synth/lig_dom"/>
</dbReference>
<dbReference type="PANTHER" id="PTHR45527">
    <property type="entry name" value="NONRIBOSOMAL PEPTIDE SYNTHETASE"/>
    <property type="match status" value="1"/>
</dbReference>
<dbReference type="InterPro" id="IPR013120">
    <property type="entry name" value="FAR_NAD-bd"/>
</dbReference>
<dbReference type="Gene3D" id="1.10.1200.10">
    <property type="entry name" value="ACP-like"/>
    <property type="match status" value="1"/>
</dbReference>
<dbReference type="Gene3D" id="2.30.38.10">
    <property type="entry name" value="Luciferase, Domain 3"/>
    <property type="match status" value="1"/>
</dbReference>
<gene>
    <name evidence="6" type="ORF">OWR29_39370</name>
</gene>
<dbReference type="EMBL" id="JAPNTZ010000018">
    <property type="protein sequence ID" value="MCY1144093.1"/>
    <property type="molecule type" value="Genomic_DNA"/>
</dbReference>
<accession>A0ABT4BC45</accession>
<dbReference type="SUPFAM" id="SSF47336">
    <property type="entry name" value="ACP-like"/>
    <property type="match status" value="1"/>
</dbReference>
<evidence type="ECO:0000259" key="5">
    <source>
        <dbReference type="PROSITE" id="PS50075"/>
    </source>
</evidence>
<dbReference type="Gene3D" id="3.30.559.10">
    <property type="entry name" value="Chloramphenicol acetyltransferase-like domain"/>
    <property type="match status" value="1"/>
</dbReference>
<proteinExistence type="predicted"/>
<protein>
    <submittedName>
        <fullName evidence="6">Amino acid adenylation domain-containing protein</fullName>
    </submittedName>
</protein>
<dbReference type="Proteomes" id="UP001151002">
    <property type="component" value="Unassembled WGS sequence"/>
</dbReference>
<dbReference type="InterPro" id="IPR009081">
    <property type="entry name" value="PP-bd_ACP"/>
</dbReference>
<dbReference type="Gene3D" id="3.30.559.30">
    <property type="entry name" value="Nonribosomal peptide synthetase, condensation domain"/>
    <property type="match status" value="1"/>
</dbReference>
<dbReference type="Pfam" id="PF07993">
    <property type="entry name" value="NAD_binding_4"/>
    <property type="match status" value="1"/>
</dbReference>
<dbReference type="InterPro" id="IPR001242">
    <property type="entry name" value="Condensation_dom"/>
</dbReference>
<reference evidence="6" key="1">
    <citation type="submission" date="2022-11" db="EMBL/GenBank/DDBJ databases">
        <authorList>
            <person name="Somphong A."/>
            <person name="Phongsopitanun W."/>
        </authorList>
    </citation>
    <scope>NUCLEOTIDE SEQUENCE</scope>
    <source>
        <strain evidence="6">Pm04-4</strain>
    </source>
</reference>
<dbReference type="CDD" id="cd19531">
    <property type="entry name" value="LCL_NRPS-like"/>
    <property type="match status" value="1"/>
</dbReference>
<evidence type="ECO:0000313" key="6">
    <source>
        <dbReference type="EMBL" id="MCY1144093.1"/>
    </source>
</evidence>
<dbReference type="NCBIfam" id="TIGR01746">
    <property type="entry name" value="Thioester-redct"/>
    <property type="match status" value="1"/>
</dbReference>
<dbReference type="Gene3D" id="3.40.50.720">
    <property type="entry name" value="NAD(P)-binding Rossmann-like Domain"/>
    <property type="match status" value="1"/>
</dbReference>